<dbReference type="Pfam" id="PF03364">
    <property type="entry name" value="Polyketide_cyc"/>
    <property type="match status" value="1"/>
</dbReference>
<evidence type="ECO:0000313" key="4">
    <source>
        <dbReference type="Proteomes" id="UP000583556"/>
    </source>
</evidence>
<dbReference type="GO" id="GO:0045333">
    <property type="term" value="P:cellular respiration"/>
    <property type="evidence" value="ECO:0007669"/>
    <property type="project" value="InterPro"/>
</dbReference>
<comment type="caution">
    <text evidence="3">The sequence shown here is derived from an EMBL/GenBank/DDBJ whole genome shotgun (WGS) entry which is preliminary data.</text>
</comment>
<dbReference type="Gene3D" id="3.30.530.20">
    <property type="match status" value="1"/>
</dbReference>
<gene>
    <name evidence="3" type="ORF">HHL27_10185</name>
</gene>
<evidence type="ECO:0000259" key="2">
    <source>
        <dbReference type="Pfam" id="PF03364"/>
    </source>
</evidence>
<keyword evidence="4" id="KW-1185">Reference proteome</keyword>
<dbReference type="Proteomes" id="UP000583556">
    <property type="component" value="Unassembled WGS sequence"/>
</dbReference>
<dbReference type="SUPFAM" id="SSF55961">
    <property type="entry name" value="Bet v1-like"/>
    <property type="match status" value="1"/>
</dbReference>
<dbReference type="InterPro" id="IPR023393">
    <property type="entry name" value="START-like_dom_sf"/>
</dbReference>
<feature type="domain" description="Coenzyme Q-binding protein COQ10 START" evidence="2">
    <location>
        <begin position="11"/>
        <end position="135"/>
    </location>
</feature>
<dbReference type="GO" id="GO:0048039">
    <property type="term" value="F:ubiquinone binding"/>
    <property type="evidence" value="ECO:0007669"/>
    <property type="project" value="InterPro"/>
</dbReference>
<evidence type="ECO:0000256" key="1">
    <source>
        <dbReference type="ARBA" id="ARBA00008918"/>
    </source>
</evidence>
<accession>A0A7Y0BP36</accession>
<dbReference type="InterPro" id="IPR044996">
    <property type="entry name" value="COQ10-like"/>
</dbReference>
<name>A0A7Y0BP36_9SPHN</name>
<comment type="similarity">
    <text evidence="1">Belongs to the ribosome association toxin RatA family.</text>
</comment>
<dbReference type="PANTHER" id="PTHR12901">
    <property type="entry name" value="SPERM PROTEIN HOMOLOG"/>
    <property type="match status" value="1"/>
</dbReference>
<dbReference type="CDD" id="cd07813">
    <property type="entry name" value="COQ10p_like"/>
    <property type="match status" value="1"/>
</dbReference>
<organism evidence="3 4">
    <name type="scientific">Novosphingobium olei</name>
    <dbReference type="NCBI Taxonomy" id="2728851"/>
    <lineage>
        <taxon>Bacteria</taxon>
        <taxon>Pseudomonadati</taxon>
        <taxon>Pseudomonadota</taxon>
        <taxon>Alphaproteobacteria</taxon>
        <taxon>Sphingomonadales</taxon>
        <taxon>Sphingomonadaceae</taxon>
        <taxon>Novosphingobium</taxon>
    </lineage>
</organism>
<reference evidence="3 4" key="1">
    <citation type="submission" date="2020-04" db="EMBL/GenBank/DDBJ databases">
        <title>Novosphingobium sp. TW-4 isolated from soil.</title>
        <authorList>
            <person name="Dahal R.H."/>
            <person name="Chaudhary D.K."/>
        </authorList>
    </citation>
    <scope>NUCLEOTIDE SEQUENCE [LARGE SCALE GENOMIC DNA]</scope>
    <source>
        <strain evidence="3 4">TW-4</strain>
    </source>
</reference>
<proteinExistence type="inferred from homology"/>
<dbReference type="PANTHER" id="PTHR12901:SF10">
    <property type="entry name" value="COENZYME Q-BINDING PROTEIN COQ10, MITOCHONDRIAL"/>
    <property type="match status" value="1"/>
</dbReference>
<evidence type="ECO:0000313" key="3">
    <source>
        <dbReference type="EMBL" id="NML94031.1"/>
    </source>
</evidence>
<dbReference type="RefSeq" id="WP_169493310.1">
    <property type="nucleotide sequence ID" value="NZ_AP029021.1"/>
</dbReference>
<dbReference type="EMBL" id="JABBGM010000004">
    <property type="protein sequence ID" value="NML94031.1"/>
    <property type="molecule type" value="Genomic_DNA"/>
</dbReference>
<sequence>MPHISEQRPMPWSPEQMFDLVADVKRYGEFLPWVVATRVKSDSEQEMVADMLVGFNALREKFTSRVKKDRPHRIEVEYLDGPMKSLSNSWAFAPDGKGGCVIDFCVDFTFRNAIFEKLAGQYLDRAFRKMVNAFEARAEKLYGLPAPTA</sequence>
<dbReference type="AlphaFoldDB" id="A0A7Y0BP36"/>
<dbReference type="InterPro" id="IPR005031">
    <property type="entry name" value="COQ10_START"/>
</dbReference>
<protein>
    <submittedName>
        <fullName evidence="3">Type II toxin-antitoxin system RatA family toxin</fullName>
    </submittedName>
</protein>